<protein>
    <submittedName>
        <fullName evidence="5">MarR family transcriptional regulator</fullName>
    </submittedName>
</protein>
<dbReference type="RefSeq" id="WP_086714761.1">
    <property type="nucleotide sequence ID" value="NZ_AP025493.1"/>
</dbReference>
<dbReference type="EMBL" id="VXJS01000001">
    <property type="protein sequence ID" value="KAA8681266.1"/>
    <property type="molecule type" value="Genomic_DNA"/>
</dbReference>
<dbReference type="InterPro" id="IPR036390">
    <property type="entry name" value="WH_DNA-bd_sf"/>
</dbReference>
<comment type="caution">
    <text evidence="5">The sequence shown here is derived from an EMBL/GenBank/DDBJ whole genome shotgun (WGS) entry which is preliminary data.</text>
</comment>
<organism evidence="5 6">
    <name type="scientific">Vibrio gigantis</name>
    <dbReference type="NCBI Taxonomy" id="296199"/>
    <lineage>
        <taxon>Bacteria</taxon>
        <taxon>Pseudomonadati</taxon>
        <taxon>Pseudomonadota</taxon>
        <taxon>Gammaproteobacteria</taxon>
        <taxon>Vibrionales</taxon>
        <taxon>Vibrionaceae</taxon>
        <taxon>Vibrio</taxon>
    </lineage>
</organism>
<reference evidence="5 6" key="1">
    <citation type="submission" date="2019-09" db="EMBL/GenBank/DDBJ databases">
        <title>Draft genome sequence of various Type strains from the CCUG.</title>
        <authorList>
            <person name="Pineiro-Iglesias B."/>
            <person name="Tunovic T."/>
            <person name="Unosson C."/>
            <person name="Inganas E."/>
            <person name="Ohlen M."/>
            <person name="Cardew S."/>
            <person name="Jensie-Markopoulos S."/>
            <person name="Salva-Serra F."/>
            <person name="Jaen-Luchoro D."/>
            <person name="Karlsson R."/>
            <person name="Svensson-Stadler L."/>
            <person name="Chun J."/>
            <person name="Moore E."/>
        </authorList>
    </citation>
    <scope>NUCLEOTIDE SEQUENCE [LARGE SCALE GENOMIC DNA]</scope>
    <source>
        <strain evidence="5 6">CCUG 56969T</strain>
    </source>
</reference>
<gene>
    <name evidence="5" type="ORF">F4W18_01590</name>
</gene>
<keyword evidence="2" id="KW-0238">DNA-binding</keyword>
<dbReference type="GO" id="GO:0003677">
    <property type="term" value="F:DNA binding"/>
    <property type="evidence" value="ECO:0007669"/>
    <property type="project" value="UniProtKB-KW"/>
</dbReference>
<dbReference type="InterPro" id="IPR055166">
    <property type="entry name" value="Transc_reg_Sar_Rot_HTH"/>
</dbReference>
<name>A0A5M9P550_9VIBR</name>
<feature type="domain" description="HTH marR-type" evidence="4">
    <location>
        <begin position="15"/>
        <end position="143"/>
    </location>
</feature>
<dbReference type="Pfam" id="PF22381">
    <property type="entry name" value="Staph_reg_Sar_Rot"/>
    <property type="match status" value="1"/>
</dbReference>
<dbReference type="PROSITE" id="PS50995">
    <property type="entry name" value="HTH_MARR_2"/>
    <property type="match status" value="1"/>
</dbReference>
<dbReference type="SMART" id="SM00347">
    <property type="entry name" value="HTH_MARR"/>
    <property type="match status" value="1"/>
</dbReference>
<evidence type="ECO:0000256" key="3">
    <source>
        <dbReference type="ARBA" id="ARBA00023163"/>
    </source>
</evidence>
<dbReference type="InterPro" id="IPR039422">
    <property type="entry name" value="MarR/SlyA-like"/>
</dbReference>
<dbReference type="GO" id="GO:0006950">
    <property type="term" value="P:response to stress"/>
    <property type="evidence" value="ECO:0007669"/>
    <property type="project" value="TreeGrafter"/>
</dbReference>
<dbReference type="InterPro" id="IPR000835">
    <property type="entry name" value="HTH_MarR-typ"/>
</dbReference>
<dbReference type="SUPFAM" id="SSF46785">
    <property type="entry name" value="Winged helix' DNA-binding domain"/>
    <property type="match status" value="1"/>
</dbReference>
<keyword evidence="1" id="KW-0805">Transcription regulation</keyword>
<evidence type="ECO:0000313" key="5">
    <source>
        <dbReference type="EMBL" id="KAA8681266.1"/>
    </source>
</evidence>
<evidence type="ECO:0000256" key="2">
    <source>
        <dbReference type="ARBA" id="ARBA00023125"/>
    </source>
</evidence>
<evidence type="ECO:0000256" key="1">
    <source>
        <dbReference type="ARBA" id="ARBA00023015"/>
    </source>
</evidence>
<dbReference type="AlphaFoldDB" id="A0A5M9P550"/>
<dbReference type="OrthoDB" id="8588347at2"/>
<dbReference type="Proteomes" id="UP000322521">
    <property type="component" value="Unassembled WGS sequence"/>
</dbReference>
<sequence>MANKQAIINSDLDVSQKVIGLIACIGQEMKSEMTRKLKPTGLSLIQLEILHVLSKAPEKYLTVNQIKKLMTDESPNVSRALNKLMDAALIEKRRDSQDQRVVYIHITEVGEQAHIDADQQLLSVSLDFSPGDAEKLYELLKKL</sequence>
<evidence type="ECO:0000313" key="6">
    <source>
        <dbReference type="Proteomes" id="UP000322521"/>
    </source>
</evidence>
<proteinExistence type="predicted"/>
<evidence type="ECO:0000259" key="4">
    <source>
        <dbReference type="PROSITE" id="PS50995"/>
    </source>
</evidence>
<dbReference type="InterPro" id="IPR036388">
    <property type="entry name" value="WH-like_DNA-bd_sf"/>
</dbReference>
<accession>A0A5M9P550</accession>
<dbReference type="Gene3D" id="1.10.10.10">
    <property type="entry name" value="Winged helix-like DNA-binding domain superfamily/Winged helix DNA-binding domain"/>
    <property type="match status" value="1"/>
</dbReference>
<dbReference type="PANTHER" id="PTHR33164">
    <property type="entry name" value="TRANSCRIPTIONAL REGULATOR, MARR FAMILY"/>
    <property type="match status" value="1"/>
</dbReference>
<keyword evidence="6" id="KW-1185">Reference proteome</keyword>
<dbReference type="PANTHER" id="PTHR33164:SF43">
    <property type="entry name" value="HTH-TYPE TRANSCRIPTIONAL REPRESSOR YETL"/>
    <property type="match status" value="1"/>
</dbReference>
<dbReference type="GO" id="GO:0003700">
    <property type="term" value="F:DNA-binding transcription factor activity"/>
    <property type="evidence" value="ECO:0007669"/>
    <property type="project" value="InterPro"/>
</dbReference>
<keyword evidence="3" id="KW-0804">Transcription</keyword>